<keyword evidence="2" id="KW-1185">Reference proteome</keyword>
<accession>A0ABD3HLX0</accession>
<dbReference type="Proteomes" id="UP001633002">
    <property type="component" value="Unassembled WGS sequence"/>
</dbReference>
<dbReference type="EMBL" id="JBJQOH010000003">
    <property type="protein sequence ID" value="KAL3691106.1"/>
    <property type="molecule type" value="Genomic_DNA"/>
</dbReference>
<dbReference type="AlphaFoldDB" id="A0ABD3HLX0"/>
<comment type="caution">
    <text evidence="1">The sequence shown here is derived from an EMBL/GenBank/DDBJ whole genome shotgun (WGS) entry which is preliminary data.</text>
</comment>
<evidence type="ECO:0000313" key="2">
    <source>
        <dbReference type="Proteomes" id="UP001633002"/>
    </source>
</evidence>
<organism evidence="1 2">
    <name type="scientific">Riccia sorocarpa</name>
    <dbReference type="NCBI Taxonomy" id="122646"/>
    <lineage>
        <taxon>Eukaryota</taxon>
        <taxon>Viridiplantae</taxon>
        <taxon>Streptophyta</taxon>
        <taxon>Embryophyta</taxon>
        <taxon>Marchantiophyta</taxon>
        <taxon>Marchantiopsida</taxon>
        <taxon>Marchantiidae</taxon>
        <taxon>Marchantiales</taxon>
        <taxon>Ricciaceae</taxon>
        <taxon>Riccia</taxon>
    </lineage>
</organism>
<protein>
    <recommendedName>
        <fullName evidence="3">F-box associated domain-containing protein</fullName>
    </recommendedName>
</protein>
<reference evidence="1 2" key="1">
    <citation type="submission" date="2024-09" db="EMBL/GenBank/DDBJ databases">
        <title>Chromosome-scale assembly of Riccia sorocarpa.</title>
        <authorList>
            <person name="Paukszto L."/>
        </authorList>
    </citation>
    <scope>NUCLEOTIDE SEQUENCE [LARGE SCALE GENOMIC DNA]</scope>
    <source>
        <strain evidence="1">LP-2024</strain>
        <tissue evidence="1">Aerial parts of the thallus</tissue>
    </source>
</reference>
<proteinExistence type="predicted"/>
<name>A0ABD3HLX0_9MARC</name>
<evidence type="ECO:0000313" key="1">
    <source>
        <dbReference type="EMBL" id="KAL3691106.1"/>
    </source>
</evidence>
<gene>
    <name evidence="1" type="ORF">R1sor_004757</name>
</gene>
<sequence>MLWGLIMDHKTGNYKVVIGYFSKRLTNKTFIYDSALNLWSISAAASPVWVPNFLDKPRAVRVQSCICSGGELIWLLYEMNYVVGGDVAFMWLVKYNMERDEWSTATQQSPIPCCERVHLVHHVGENRPFIVSLVDIDDYRDGHVPGDGIWWLVLPTISPIRRYPCVDIFALSTNPPKVIRFPEFYDHEIRRLVTFVAILKAFV</sequence>
<evidence type="ECO:0008006" key="3">
    <source>
        <dbReference type="Google" id="ProtNLM"/>
    </source>
</evidence>